<comment type="caution">
    <text evidence="5">The sequence shown here is derived from an EMBL/GenBank/DDBJ whole genome shotgun (WGS) entry which is preliminary data.</text>
</comment>
<feature type="compositionally biased region" description="Low complexity" evidence="2">
    <location>
        <begin position="149"/>
        <end position="168"/>
    </location>
</feature>
<keyword evidence="6" id="KW-1185">Reference proteome</keyword>
<feature type="compositionally biased region" description="Low complexity" evidence="2">
    <location>
        <begin position="8"/>
        <end position="21"/>
    </location>
</feature>
<reference evidence="5" key="1">
    <citation type="submission" date="2019-06" db="EMBL/GenBank/DDBJ databases">
        <title>Whole genome shotgun sequence of Cellulomonas cellasea NBRC 3753.</title>
        <authorList>
            <person name="Hosoyama A."/>
            <person name="Uohara A."/>
            <person name="Ohji S."/>
            <person name="Ichikawa N."/>
        </authorList>
    </citation>
    <scope>NUCLEOTIDE SEQUENCE [LARGE SCALE GENOMIC DNA]</scope>
    <source>
        <strain evidence="5">NBRC 3753</strain>
    </source>
</reference>
<dbReference type="Gene3D" id="3.40.630.190">
    <property type="entry name" value="LCP protein"/>
    <property type="match status" value="1"/>
</dbReference>
<keyword evidence="3" id="KW-0472">Membrane</keyword>
<evidence type="ECO:0000256" key="1">
    <source>
        <dbReference type="ARBA" id="ARBA00006068"/>
    </source>
</evidence>
<dbReference type="PANTHER" id="PTHR33392:SF6">
    <property type="entry name" value="POLYISOPRENYL-TEICHOIC ACID--PEPTIDOGLYCAN TEICHOIC ACID TRANSFERASE TAGU"/>
    <property type="match status" value="1"/>
</dbReference>
<feature type="transmembrane region" description="Helical" evidence="3">
    <location>
        <begin position="215"/>
        <end position="238"/>
    </location>
</feature>
<protein>
    <recommendedName>
        <fullName evidence="4">Cell envelope-related transcriptional attenuator domain-containing protein</fullName>
    </recommendedName>
</protein>
<gene>
    <name evidence="5" type="ORF">CCE01nite_38960</name>
</gene>
<evidence type="ECO:0000259" key="4">
    <source>
        <dbReference type="Pfam" id="PF03816"/>
    </source>
</evidence>
<accession>A0A4Y3L1B7</accession>
<dbReference type="InterPro" id="IPR050922">
    <property type="entry name" value="LytR/CpsA/Psr_CW_biosynth"/>
</dbReference>
<name>A0A4Y3L1B7_9CELL</name>
<dbReference type="Pfam" id="PF03816">
    <property type="entry name" value="LytR_cpsA_psr"/>
    <property type="match status" value="1"/>
</dbReference>
<evidence type="ECO:0000256" key="3">
    <source>
        <dbReference type="SAM" id="Phobius"/>
    </source>
</evidence>
<dbReference type="InterPro" id="IPR004474">
    <property type="entry name" value="LytR_CpsA_psr"/>
</dbReference>
<sequence>MTPDENPGARGSRARTGGSARPLTPGAPSRVPQRNGPGAATPPSFAPGTGSGRPPSAADAVAVGGGTRTPGRPSRPAPPRTARPATPTPSDGTRQAGGRPGARDDARPTPVRTPAPRDDRGPASGRPPAVRPATPTAGRRPADDQPVMVAGRATPADAAPARPARTPGGRPPASRPPAGAPSAAARPGTARTPARPAPVATDGSPAAPRLSRRRLVAVGLVLVLVAVVAWPIGLLIWADGRLTHVEALSGAAGTDGTTYLLTGSDSRADGAIEDPETTGQRSDTMMLLHQPTSGPAALLSLPRDTYVDIPGQGPGKLNAAYSAGGAPLLVQTVEGLTGMTVDHYVEVGFAGFEQIVDAVGGVNLCSDLTVDDKDSGMVWTPGCRDVTGFDALAFARMRKADPDGDIGRAERQQQLVASISNRVQDPGLLMQPGKQVALLRSGTGALTVSEGTGMLDLGRMALTFRAANGPDGITGTPPISDVDYRPGGVGSAVRLDPDLAPGFFAAIRDGAQPAGPVGGMPTP</sequence>
<keyword evidence="3" id="KW-0812">Transmembrane</keyword>
<evidence type="ECO:0000313" key="6">
    <source>
        <dbReference type="Proteomes" id="UP000317046"/>
    </source>
</evidence>
<dbReference type="Proteomes" id="UP000317046">
    <property type="component" value="Unassembled WGS sequence"/>
</dbReference>
<organism evidence="5 6">
    <name type="scientific">Cellulomonas cellasea</name>
    <dbReference type="NCBI Taxonomy" id="43670"/>
    <lineage>
        <taxon>Bacteria</taxon>
        <taxon>Bacillati</taxon>
        <taxon>Actinomycetota</taxon>
        <taxon>Actinomycetes</taxon>
        <taxon>Micrococcales</taxon>
        <taxon>Cellulomonadaceae</taxon>
        <taxon>Cellulomonas</taxon>
    </lineage>
</organism>
<dbReference type="AlphaFoldDB" id="A0A4Y3L1B7"/>
<feature type="compositionally biased region" description="Low complexity" evidence="2">
    <location>
        <begin position="180"/>
        <end position="202"/>
    </location>
</feature>
<comment type="similarity">
    <text evidence="1">Belongs to the LytR/CpsA/Psr (LCP) family.</text>
</comment>
<dbReference type="PANTHER" id="PTHR33392">
    <property type="entry name" value="POLYISOPRENYL-TEICHOIC ACID--PEPTIDOGLYCAN TEICHOIC ACID TRANSFERASE TAGU"/>
    <property type="match status" value="1"/>
</dbReference>
<feature type="region of interest" description="Disordered" evidence="2">
    <location>
        <begin position="1"/>
        <end position="206"/>
    </location>
</feature>
<feature type="compositionally biased region" description="Pro residues" evidence="2">
    <location>
        <begin position="169"/>
        <end position="179"/>
    </location>
</feature>
<keyword evidence="3" id="KW-1133">Transmembrane helix</keyword>
<dbReference type="NCBIfam" id="TIGR00350">
    <property type="entry name" value="lytR_cpsA_psr"/>
    <property type="match status" value="1"/>
</dbReference>
<evidence type="ECO:0000313" key="5">
    <source>
        <dbReference type="EMBL" id="GEA89947.1"/>
    </source>
</evidence>
<dbReference type="EMBL" id="BJLR01000039">
    <property type="protein sequence ID" value="GEA89947.1"/>
    <property type="molecule type" value="Genomic_DNA"/>
</dbReference>
<proteinExistence type="inferred from homology"/>
<feature type="domain" description="Cell envelope-related transcriptional attenuator" evidence="4">
    <location>
        <begin position="281"/>
        <end position="424"/>
    </location>
</feature>
<evidence type="ECO:0000256" key="2">
    <source>
        <dbReference type="SAM" id="MobiDB-lite"/>
    </source>
</evidence>
<feature type="compositionally biased region" description="Low complexity" evidence="2">
    <location>
        <begin position="126"/>
        <end position="139"/>
    </location>
</feature>